<dbReference type="InterPro" id="IPR005025">
    <property type="entry name" value="FMN_Rdtase-like_dom"/>
</dbReference>
<dbReference type="InterPro" id="IPR050712">
    <property type="entry name" value="NAD(P)H-dep_reductase"/>
</dbReference>
<gene>
    <name evidence="2" type="ORF">NP064_16140</name>
</gene>
<protein>
    <submittedName>
        <fullName evidence="2">NAD(P)H-dependent oxidoreductase</fullName>
    </submittedName>
</protein>
<dbReference type="PANTHER" id="PTHR30543:SF21">
    <property type="entry name" value="NAD(P)H-DEPENDENT FMN REDUCTASE LOT6"/>
    <property type="match status" value="1"/>
</dbReference>
<dbReference type="EMBL" id="CP101988">
    <property type="protein sequence ID" value="UUI75268.1"/>
    <property type="molecule type" value="Genomic_DNA"/>
</dbReference>
<name>A0ABY5KZL7_9CELL</name>
<sequence>MADLIVGCLVGSLAQGSLNRLLAEALAARAPEGVKIAEIPIGDLPMFNRDLEADYPRVAVTFKEALAACDALLFITPEHNRSIPAVLKNAIDFASRPKGTNALAHLPAAILGASPGPIGTAAAQAHLRSILPALDVVLMGQPEMYLQVTPASFDATGAPEDALAARLDEFLDTFVAFARRHHA</sequence>
<dbReference type="PANTHER" id="PTHR30543">
    <property type="entry name" value="CHROMATE REDUCTASE"/>
    <property type="match status" value="1"/>
</dbReference>
<dbReference type="InterPro" id="IPR029039">
    <property type="entry name" value="Flavoprotein-like_sf"/>
</dbReference>
<evidence type="ECO:0000259" key="1">
    <source>
        <dbReference type="Pfam" id="PF03358"/>
    </source>
</evidence>
<dbReference type="Proteomes" id="UP001316189">
    <property type="component" value="Chromosome"/>
</dbReference>
<evidence type="ECO:0000313" key="3">
    <source>
        <dbReference type="Proteomes" id="UP001316189"/>
    </source>
</evidence>
<dbReference type="Gene3D" id="3.40.50.360">
    <property type="match status" value="1"/>
</dbReference>
<organism evidence="2 3">
    <name type="scientific">Cellulomonas chengniuliangii</name>
    <dbReference type="NCBI Taxonomy" id="2968084"/>
    <lineage>
        <taxon>Bacteria</taxon>
        <taxon>Bacillati</taxon>
        <taxon>Actinomycetota</taxon>
        <taxon>Actinomycetes</taxon>
        <taxon>Micrococcales</taxon>
        <taxon>Cellulomonadaceae</taxon>
        <taxon>Cellulomonas</taxon>
    </lineage>
</organism>
<accession>A0ABY5KZL7</accession>
<dbReference type="Pfam" id="PF03358">
    <property type="entry name" value="FMN_red"/>
    <property type="match status" value="1"/>
</dbReference>
<feature type="domain" description="NADPH-dependent FMN reductase-like" evidence="1">
    <location>
        <begin position="7"/>
        <end position="145"/>
    </location>
</feature>
<dbReference type="RefSeq" id="WP_227568653.1">
    <property type="nucleotide sequence ID" value="NZ_CP101988.1"/>
</dbReference>
<dbReference type="SUPFAM" id="SSF52218">
    <property type="entry name" value="Flavoproteins"/>
    <property type="match status" value="1"/>
</dbReference>
<reference evidence="2 3" key="1">
    <citation type="submission" date="2022-07" db="EMBL/GenBank/DDBJ databases">
        <title>Novel species in genus cellulomonas.</title>
        <authorList>
            <person name="Ye L."/>
        </authorList>
    </citation>
    <scope>NUCLEOTIDE SEQUENCE [LARGE SCALE GENOMIC DNA]</scope>
    <source>
        <strain evidence="3">zg-Y338</strain>
    </source>
</reference>
<evidence type="ECO:0000313" key="2">
    <source>
        <dbReference type="EMBL" id="UUI75268.1"/>
    </source>
</evidence>
<proteinExistence type="predicted"/>
<keyword evidence="3" id="KW-1185">Reference proteome</keyword>